<reference evidence="6" key="1">
    <citation type="submission" date="2016-10" db="EMBL/GenBank/DDBJ databases">
        <authorList>
            <person name="Benchimol M."/>
            <person name="Almeida L.G."/>
            <person name="Vasconcelos A.T."/>
            <person name="Perreira-Neves A."/>
            <person name="Rosa I.A."/>
            <person name="Tasca T."/>
            <person name="Bogo M.R."/>
            <person name="de Souza W."/>
        </authorList>
    </citation>
    <scope>NUCLEOTIDE SEQUENCE [LARGE SCALE GENOMIC DNA]</scope>
    <source>
        <strain evidence="6">K</strain>
    </source>
</reference>
<dbReference type="Proteomes" id="UP000179807">
    <property type="component" value="Unassembled WGS sequence"/>
</dbReference>
<comment type="caution">
    <text evidence="6">The sequence shown here is derived from an EMBL/GenBank/DDBJ whole genome shotgun (WGS) entry which is preliminary data.</text>
</comment>
<keyword evidence="3" id="KW-0325">Glycoprotein</keyword>
<feature type="domain" description="Glycosyltransferase 61 catalytic" evidence="5">
    <location>
        <begin position="284"/>
        <end position="467"/>
    </location>
</feature>
<keyword evidence="4" id="KW-0812">Transmembrane</keyword>
<keyword evidence="4" id="KW-1133">Transmembrane helix</keyword>
<keyword evidence="1" id="KW-0328">Glycosyltransferase</keyword>
<keyword evidence="7" id="KW-1185">Reference proteome</keyword>
<dbReference type="GO" id="GO:0016757">
    <property type="term" value="F:glycosyltransferase activity"/>
    <property type="evidence" value="ECO:0007669"/>
    <property type="project" value="UniProtKB-KW"/>
</dbReference>
<dbReference type="RefSeq" id="XP_068355593.1">
    <property type="nucleotide sequence ID" value="XM_068507332.1"/>
</dbReference>
<protein>
    <recommendedName>
        <fullName evidence="5">Glycosyltransferase 61 catalytic domain-containing protein</fullName>
    </recommendedName>
</protein>
<dbReference type="InterPro" id="IPR007657">
    <property type="entry name" value="Glycosyltransferase_61"/>
</dbReference>
<organism evidence="6 7">
    <name type="scientific">Tritrichomonas foetus</name>
    <dbReference type="NCBI Taxonomy" id="1144522"/>
    <lineage>
        <taxon>Eukaryota</taxon>
        <taxon>Metamonada</taxon>
        <taxon>Parabasalia</taxon>
        <taxon>Tritrichomonadida</taxon>
        <taxon>Tritrichomonadidae</taxon>
        <taxon>Tritrichomonas</taxon>
    </lineage>
</organism>
<feature type="transmembrane region" description="Helical" evidence="4">
    <location>
        <begin position="28"/>
        <end position="50"/>
    </location>
</feature>
<name>A0A1J4JTK6_9EUKA</name>
<evidence type="ECO:0000256" key="4">
    <source>
        <dbReference type="SAM" id="Phobius"/>
    </source>
</evidence>
<dbReference type="PANTHER" id="PTHR48437:SF1">
    <property type="entry name" value="INITIATOR BINDING DOMAIN-CONTAINING PROTEIN"/>
    <property type="match status" value="1"/>
</dbReference>
<dbReference type="OrthoDB" id="529273at2759"/>
<sequence>MKLPHHLDDPDGKKDKCRRFFSKKSSCCRLLQVLALIAFHILLLCAYKYYYFHQPLKKVEDIAKPKPIITQRTLPELYYTDDEDKIPYPPSIDKQNSYNYKSRVEYVPDVLLDIIEDPENYTNQPPERPLLPRNFYQKLSGVHNLEISTGVIVLHNYSGIPSSRIFKFAGHQLNVTTFDSGHVKEHFVWLPPFEWKLPQGLTDLQTQLFWRQPENHWHFDDCKMWSLNVVWEVKNGVSSLCDKQKCQNHNYTHHLNFCEWPTTTETPHHKGNVFVFGDHYIEIFQHFFDNGIPHLAAMSFATGLHPDQVKSVTTACNSITLQVMDKLGFRNRHSCSNMREHVSAENLIMIPSMRVLHPYYYDWYRELMNVSSYGFDSQNNPIERNKIVILPRGVSGGGGGNARIIYNIDEIKSSLEEIHGVGNVLIPDRSLSLETLFNYYSKVKVILGPHGGAFYNHFFAQKGIEVIEMIPMMSTGMYPLQRYWNREIPFAHLAFLSNVQLMSQKFWRYISMDAPINYYVNVSDFIDWTNQIPSLQNKTNHF</sequence>
<dbReference type="VEuPathDB" id="TrichDB:TRFO_30398"/>
<keyword evidence="4" id="KW-0472">Membrane</keyword>
<accession>A0A1J4JTK6</accession>
<proteinExistence type="predicted"/>
<dbReference type="EMBL" id="MLAK01000866">
    <property type="protein sequence ID" value="OHT02457.1"/>
    <property type="molecule type" value="Genomic_DNA"/>
</dbReference>
<gene>
    <name evidence="6" type="ORF">TRFO_30398</name>
</gene>
<evidence type="ECO:0000313" key="6">
    <source>
        <dbReference type="EMBL" id="OHT02457.1"/>
    </source>
</evidence>
<evidence type="ECO:0000313" key="7">
    <source>
        <dbReference type="Proteomes" id="UP000179807"/>
    </source>
</evidence>
<dbReference type="GeneID" id="94842036"/>
<dbReference type="InterPro" id="IPR049625">
    <property type="entry name" value="Glyco_transf_61_cat"/>
</dbReference>
<dbReference type="AlphaFoldDB" id="A0A1J4JTK6"/>
<evidence type="ECO:0000259" key="5">
    <source>
        <dbReference type="Pfam" id="PF04577"/>
    </source>
</evidence>
<evidence type="ECO:0000256" key="3">
    <source>
        <dbReference type="ARBA" id="ARBA00023180"/>
    </source>
</evidence>
<evidence type="ECO:0000256" key="2">
    <source>
        <dbReference type="ARBA" id="ARBA00022679"/>
    </source>
</evidence>
<evidence type="ECO:0000256" key="1">
    <source>
        <dbReference type="ARBA" id="ARBA00022676"/>
    </source>
</evidence>
<keyword evidence="2" id="KW-0808">Transferase</keyword>
<dbReference type="Pfam" id="PF04577">
    <property type="entry name" value="Glyco_transf_61"/>
    <property type="match status" value="1"/>
</dbReference>
<dbReference type="PANTHER" id="PTHR48437">
    <property type="entry name" value="INITIATOR BINDING DOMAIN-CONTAINING PROTEIN"/>
    <property type="match status" value="1"/>
</dbReference>